<comment type="caution">
    <text evidence="1">The sequence shown here is derived from an EMBL/GenBank/DDBJ whole genome shotgun (WGS) entry which is preliminary data.</text>
</comment>
<organism evidence="1 2">
    <name type="scientific">Abeliophyllum distichum</name>
    <dbReference type="NCBI Taxonomy" id="126358"/>
    <lineage>
        <taxon>Eukaryota</taxon>
        <taxon>Viridiplantae</taxon>
        <taxon>Streptophyta</taxon>
        <taxon>Embryophyta</taxon>
        <taxon>Tracheophyta</taxon>
        <taxon>Spermatophyta</taxon>
        <taxon>Magnoliopsida</taxon>
        <taxon>eudicotyledons</taxon>
        <taxon>Gunneridae</taxon>
        <taxon>Pentapetalae</taxon>
        <taxon>asterids</taxon>
        <taxon>lamiids</taxon>
        <taxon>Lamiales</taxon>
        <taxon>Oleaceae</taxon>
        <taxon>Forsythieae</taxon>
        <taxon>Abeliophyllum</taxon>
    </lineage>
</organism>
<dbReference type="EMBL" id="JBFOLK010000010">
    <property type="protein sequence ID" value="KAL2480483.1"/>
    <property type="molecule type" value="Genomic_DNA"/>
</dbReference>
<dbReference type="Proteomes" id="UP001604336">
    <property type="component" value="Unassembled WGS sequence"/>
</dbReference>
<gene>
    <name evidence="1" type="ORF">Adt_33449</name>
</gene>
<accession>A0ABD1QW95</accession>
<evidence type="ECO:0000313" key="1">
    <source>
        <dbReference type="EMBL" id="KAL2480483.1"/>
    </source>
</evidence>
<dbReference type="PANTHER" id="PTHR33240">
    <property type="entry name" value="OS08G0508500 PROTEIN"/>
    <property type="match status" value="1"/>
</dbReference>
<dbReference type="CDD" id="cd00303">
    <property type="entry name" value="retropepsin_like"/>
    <property type="match status" value="1"/>
</dbReference>
<sequence length="222" mass="25197">MKALEFHPGLPRPTPPRYQGYHVLNNSLENVLMKTKGKDILKKPVPMRASSSELNQKRYYRYHRSVGHDTNDYRDLKGEIESLIRRGHLKEFLARPPGGGATDNPDTEKFSFSEEDTSHVLQPHSNALVITMPVSRVNIHRTLVDDGSSMNVLYLRTFEQMDIDARHVRPFPMSLLGFTGNYVNLKGQIALVVEFGLPSCHRRIIADFVIVDLPSNYNAILG</sequence>
<name>A0ABD1QW95_9LAMI</name>
<reference evidence="2" key="1">
    <citation type="submission" date="2024-07" db="EMBL/GenBank/DDBJ databases">
        <title>Two chromosome-level genome assemblies of Korean endemic species Abeliophyllum distichum and Forsythia ovata (Oleaceae).</title>
        <authorList>
            <person name="Jang H."/>
        </authorList>
    </citation>
    <scope>NUCLEOTIDE SEQUENCE [LARGE SCALE GENOMIC DNA]</scope>
</reference>
<proteinExistence type="predicted"/>
<dbReference type="AlphaFoldDB" id="A0ABD1QW95"/>
<keyword evidence="2" id="KW-1185">Reference proteome</keyword>
<dbReference type="PANTHER" id="PTHR33240:SF15">
    <property type="entry name" value="GAG-PRO-LIKE PROTEIN"/>
    <property type="match status" value="1"/>
</dbReference>
<protein>
    <submittedName>
        <fullName evidence="1">Uncharacterized protein</fullName>
    </submittedName>
</protein>
<evidence type="ECO:0000313" key="2">
    <source>
        <dbReference type="Proteomes" id="UP001604336"/>
    </source>
</evidence>